<keyword evidence="9 11" id="KW-0739">Sodium transport</keyword>
<evidence type="ECO:0000313" key="12">
    <source>
        <dbReference type="Proteomes" id="UP000694888"/>
    </source>
</evidence>
<evidence type="ECO:0000256" key="3">
    <source>
        <dbReference type="ARBA" id="ARBA00022461"/>
    </source>
</evidence>
<organism evidence="12 13">
    <name type="scientific">Aplysia californica</name>
    <name type="common">California sea hare</name>
    <dbReference type="NCBI Taxonomy" id="6500"/>
    <lineage>
        <taxon>Eukaryota</taxon>
        <taxon>Metazoa</taxon>
        <taxon>Spiralia</taxon>
        <taxon>Lophotrochozoa</taxon>
        <taxon>Mollusca</taxon>
        <taxon>Gastropoda</taxon>
        <taxon>Heterobranchia</taxon>
        <taxon>Euthyneura</taxon>
        <taxon>Tectipleura</taxon>
        <taxon>Aplysiida</taxon>
        <taxon>Aplysioidea</taxon>
        <taxon>Aplysiidae</taxon>
        <taxon>Aplysia</taxon>
    </lineage>
</organism>
<keyword evidence="4 11" id="KW-0812">Transmembrane</keyword>
<evidence type="ECO:0000256" key="7">
    <source>
        <dbReference type="ARBA" id="ARBA00023065"/>
    </source>
</evidence>
<keyword evidence="8" id="KW-0472">Membrane</keyword>
<gene>
    <name evidence="13" type="primary">LOC106012859</name>
</gene>
<evidence type="ECO:0000256" key="4">
    <source>
        <dbReference type="ARBA" id="ARBA00022692"/>
    </source>
</evidence>
<keyword evidence="3 11" id="KW-0894">Sodium channel</keyword>
<evidence type="ECO:0000256" key="6">
    <source>
        <dbReference type="ARBA" id="ARBA00023053"/>
    </source>
</evidence>
<evidence type="ECO:0000256" key="1">
    <source>
        <dbReference type="ARBA" id="ARBA00004141"/>
    </source>
</evidence>
<name>A0ABM1A7S8_APLCA</name>
<evidence type="ECO:0000256" key="2">
    <source>
        <dbReference type="ARBA" id="ARBA00022448"/>
    </source>
</evidence>
<sequence>MSKVVKLGNVSSPAVTVGDTLLEEMDSFIYLGSVIDDKGGTEADVPCGIGDFLTIFNYKYGRCFIFNDMLQKHNDISSQRYTTQPGPDNGLILELDVEQSEYLDTTESVGFKIVVNPQDTIAFPEDQGLIVMPGTSTNIGLKKVGFRFQSSSKLLQTLKTLVQHDLKVIKDIIVDLRESSLLYFQVEMSRAPPPYSACVELTDELNVELNVYSFTEGTRYTAEACRKTCYMRELGYQCGCCDLHFICPPEFYNISFCNATNTDEFVCKKQVLKMFEKGELDCLSRCLPPCEEVAYDVAHSTALWPSNNAILNEIVNNGWDKADYNSIKSSTRENVLRVVIYFEDLAVRRVESRPSYDWNRLLSDIGGQLGLWLGFSILTAMEWLELAYDAGIRVATRKSQGAHKTRVHVQESGNNY</sequence>
<protein>
    <submittedName>
        <fullName evidence="13">Degenerin mec-10-like</fullName>
    </submittedName>
</protein>
<evidence type="ECO:0000256" key="5">
    <source>
        <dbReference type="ARBA" id="ARBA00022989"/>
    </source>
</evidence>
<evidence type="ECO:0000256" key="9">
    <source>
        <dbReference type="ARBA" id="ARBA00023201"/>
    </source>
</evidence>
<evidence type="ECO:0000313" key="13">
    <source>
        <dbReference type="RefSeq" id="XP_012942491.1"/>
    </source>
</evidence>
<proteinExistence type="inferred from homology"/>
<dbReference type="Gene3D" id="1.10.287.770">
    <property type="entry name" value="YojJ-like"/>
    <property type="match status" value="1"/>
</dbReference>
<evidence type="ECO:0000256" key="8">
    <source>
        <dbReference type="ARBA" id="ARBA00023136"/>
    </source>
</evidence>
<keyword evidence="2 11" id="KW-0813">Transport</keyword>
<keyword evidence="6" id="KW-0915">Sodium</keyword>
<dbReference type="InterPro" id="IPR001873">
    <property type="entry name" value="ENaC"/>
</dbReference>
<dbReference type="PANTHER" id="PTHR11690">
    <property type="entry name" value="AMILORIDE-SENSITIVE SODIUM CHANNEL-RELATED"/>
    <property type="match status" value="1"/>
</dbReference>
<reference evidence="13" key="1">
    <citation type="submission" date="2025-08" db="UniProtKB">
        <authorList>
            <consortium name="RefSeq"/>
        </authorList>
    </citation>
    <scope>IDENTIFICATION</scope>
</reference>
<accession>A0ABM1A7S8</accession>
<dbReference type="GeneID" id="106012859"/>
<keyword evidence="12" id="KW-1185">Reference proteome</keyword>
<keyword evidence="10 11" id="KW-0407">Ion channel</keyword>
<dbReference type="PANTHER" id="PTHR11690:SF248">
    <property type="entry name" value="PICKPOCKET 17, ISOFORM A"/>
    <property type="match status" value="1"/>
</dbReference>
<keyword evidence="7 11" id="KW-0406">Ion transport</keyword>
<dbReference type="Gene3D" id="2.60.470.10">
    <property type="entry name" value="Acid-sensing ion channels like domains"/>
    <property type="match status" value="1"/>
</dbReference>
<dbReference type="RefSeq" id="XP_012942491.1">
    <property type="nucleotide sequence ID" value="XM_013087037.2"/>
</dbReference>
<evidence type="ECO:0000256" key="11">
    <source>
        <dbReference type="RuleBase" id="RU000679"/>
    </source>
</evidence>
<comment type="similarity">
    <text evidence="11">Belongs to the amiloride-sensitive sodium channel (TC 1.A.6) family.</text>
</comment>
<evidence type="ECO:0000256" key="10">
    <source>
        <dbReference type="ARBA" id="ARBA00023303"/>
    </source>
</evidence>
<keyword evidence="5" id="KW-1133">Transmembrane helix</keyword>
<dbReference type="Proteomes" id="UP000694888">
    <property type="component" value="Unplaced"/>
</dbReference>
<comment type="subcellular location">
    <subcellularLocation>
        <location evidence="1">Membrane</location>
        <topology evidence="1">Multi-pass membrane protein</topology>
    </subcellularLocation>
</comment>
<dbReference type="Pfam" id="PF00858">
    <property type="entry name" value="ASC"/>
    <property type="match status" value="1"/>
</dbReference>